<feature type="transmembrane region" description="Helical" evidence="2">
    <location>
        <begin position="34"/>
        <end position="55"/>
    </location>
</feature>
<reference evidence="3 4" key="1">
    <citation type="journal article" date="2018" name="Evol. Lett.">
        <title>Horizontal gene cluster transfer increased hallucinogenic mushroom diversity.</title>
        <authorList>
            <person name="Reynolds H.T."/>
            <person name="Vijayakumar V."/>
            <person name="Gluck-Thaler E."/>
            <person name="Korotkin H.B."/>
            <person name="Matheny P.B."/>
            <person name="Slot J.C."/>
        </authorList>
    </citation>
    <scope>NUCLEOTIDE SEQUENCE [LARGE SCALE GENOMIC DNA]</scope>
    <source>
        <strain evidence="3 4">SRW20</strain>
    </source>
</reference>
<evidence type="ECO:0000256" key="1">
    <source>
        <dbReference type="SAM" id="MobiDB-lite"/>
    </source>
</evidence>
<proteinExistence type="predicted"/>
<dbReference type="InParanoid" id="A0A409WB99"/>
<evidence type="ECO:0000256" key="2">
    <source>
        <dbReference type="SAM" id="Phobius"/>
    </source>
</evidence>
<comment type="caution">
    <text evidence="3">The sequence shown here is derived from an EMBL/GenBank/DDBJ whole genome shotgun (WGS) entry which is preliminary data.</text>
</comment>
<dbReference type="EMBL" id="NHYE01005228">
    <property type="protein sequence ID" value="PPQ75784.1"/>
    <property type="molecule type" value="Genomic_DNA"/>
</dbReference>
<accession>A0A409WB99</accession>
<feature type="compositionally biased region" description="Basic and acidic residues" evidence="1">
    <location>
        <begin position="121"/>
        <end position="136"/>
    </location>
</feature>
<evidence type="ECO:0000313" key="4">
    <source>
        <dbReference type="Proteomes" id="UP000284706"/>
    </source>
</evidence>
<keyword evidence="2" id="KW-1133">Transmembrane helix</keyword>
<name>A0A409WB99_9AGAR</name>
<keyword evidence="2" id="KW-0812">Transmembrane</keyword>
<feature type="region of interest" description="Disordered" evidence="1">
    <location>
        <begin position="1"/>
        <end position="32"/>
    </location>
</feature>
<dbReference type="OrthoDB" id="3198959at2759"/>
<dbReference type="Proteomes" id="UP000284706">
    <property type="component" value="Unassembled WGS sequence"/>
</dbReference>
<organism evidence="3 4">
    <name type="scientific">Gymnopilus dilepis</name>
    <dbReference type="NCBI Taxonomy" id="231916"/>
    <lineage>
        <taxon>Eukaryota</taxon>
        <taxon>Fungi</taxon>
        <taxon>Dikarya</taxon>
        <taxon>Basidiomycota</taxon>
        <taxon>Agaricomycotina</taxon>
        <taxon>Agaricomycetes</taxon>
        <taxon>Agaricomycetidae</taxon>
        <taxon>Agaricales</taxon>
        <taxon>Agaricineae</taxon>
        <taxon>Hymenogastraceae</taxon>
        <taxon>Gymnopilus</taxon>
    </lineage>
</organism>
<dbReference type="AlphaFoldDB" id="A0A409WB99"/>
<keyword evidence="4" id="KW-1185">Reference proteome</keyword>
<evidence type="ECO:0000313" key="3">
    <source>
        <dbReference type="EMBL" id="PPQ75784.1"/>
    </source>
</evidence>
<gene>
    <name evidence="3" type="ORF">CVT26_001493</name>
</gene>
<keyword evidence="2" id="KW-0472">Membrane</keyword>
<feature type="region of interest" description="Disordered" evidence="1">
    <location>
        <begin position="98"/>
        <end position="171"/>
    </location>
</feature>
<protein>
    <submittedName>
        <fullName evidence="3">Uncharacterized protein</fullName>
    </submittedName>
</protein>
<sequence>MSPVPGGAVRSHLTPMPCTHFTPEPKESTKPKPIGSMPMLFLFTTCTLCALFILWKRADALRRVVSHQYVPENISTFVLITSFFDRRLKTFNRSEGRIRLSEDDGPPANEFLADDFDDDNEHLHDSDDEPLTEHIRKATQAWREPNVRDDDDDRDEGDIKILPSGRTNASK</sequence>